<sequence>MSSQFVVAIHYQKQTLLTKDLVKGLPDSLKDEMIKQVNEIKSESVLYIQGNENLYHVKSKDVIKNNDNLKNNKNDKTGATIISSSFEHSSKEKKLIKNFKNNNYTIKENGKLVAHKLPKAIWKYTSKTKKVAGYNCFEATTTFNNHKLTVFFTRELWTKGSPDKLPFLDGVILEYNYSHFYVKAVNVDLQVPLITNFL</sequence>
<dbReference type="Pfam" id="PF22252">
    <property type="entry name" value="PNGase_F-II_N"/>
    <property type="match status" value="1"/>
</dbReference>
<accession>A0A167XAD4</accession>
<dbReference type="AlphaFoldDB" id="A0A167XAD4"/>
<dbReference type="STRING" id="249352.SAMN05444395_1128"/>
<dbReference type="EMBL" id="LVJE01000013">
    <property type="protein sequence ID" value="OAB28160.1"/>
    <property type="molecule type" value="Genomic_DNA"/>
</dbReference>
<comment type="caution">
    <text evidence="1">The sequence shown here is derived from an EMBL/GenBank/DDBJ whole genome shotgun (WGS) entry which is preliminary data.</text>
</comment>
<reference evidence="1 2" key="1">
    <citation type="submission" date="2016-03" db="EMBL/GenBank/DDBJ databases">
        <title>Draft genome sequence of Flavobacterium fryxellicola DSM 16209.</title>
        <authorList>
            <person name="Shin S.-K."/>
            <person name="Yi H."/>
        </authorList>
    </citation>
    <scope>NUCLEOTIDE SEQUENCE [LARGE SCALE GENOMIC DNA]</scope>
    <source>
        <strain evidence="1 2">DSM 16209</strain>
    </source>
</reference>
<organism evidence="1 2">
    <name type="scientific">Flavobacterium fryxellicola</name>
    <dbReference type="NCBI Taxonomy" id="249352"/>
    <lineage>
        <taxon>Bacteria</taxon>
        <taxon>Pseudomonadati</taxon>
        <taxon>Bacteroidota</taxon>
        <taxon>Flavobacteriia</taxon>
        <taxon>Flavobacteriales</taxon>
        <taxon>Flavobacteriaceae</taxon>
        <taxon>Flavobacterium</taxon>
    </lineage>
</organism>
<evidence type="ECO:0008006" key="3">
    <source>
        <dbReference type="Google" id="ProtNLM"/>
    </source>
</evidence>
<proteinExistence type="predicted"/>
<evidence type="ECO:0000313" key="2">
    <source>
        <dbReference type="Proteomes" id="UP000077164"/>
    </source>
</evidence>
<gene>
    <name evidence="1" type="ORF">FBFR_09985</name>
</gene>
<protein>
    <recommendedName>
        <fullName evidence="3">GLPGLI family protein</fullName>
    </recommendedName>
</protein>
<dbReference type="Proteomes" id="UP000077164">
    <property type="component" value="Unassembled WGS sequence"/>
</dbReference>
<keyword evidence="2" id="KW-1185">Reference proteome</keyword>
<name>A0A167XAD4_9FLAO</name>
<dbReference type="InterPro" id="IPR005901">
    <property type="entry name" value="GLPGLI"/>
</dbReference>
<evidence type="ECO:0000313" key="1">
    <source>
        <dbReference type="EMBL" id="OAB28160.1"/>
    </source>
</evidence>
<dbReference type="NCBIfam" id="TIGR01200">
    <property type="entry name" value="GLPGLI"/>
    <property type="match status" value="1"/>
</dbReference>